<keyword evidence="3" id="KW-0812">Transmembrane</keyword>
<keyword evidence="3" id="KW-0472">Membrane</keyword>
<keyword evidence="6" id="KW-1185">Reference proteome</keyword>
<accession>A0A1C5KBG0</accession>
<dbReference type="EMBL" id="LT607750">
    <property type="protein sequence ID" value="SCG80143.1"/>
    <property type="molecule type" value="Genomic_DNA"/>
</dbReference>
<dbReference type="Pfam" id="PF00589">
    <property type="entry name" value="Phage_integrase"/>
    <property type="match status" value="1"/>
</dbReference>
<evidence type="ECO:0000256" key="1">
    <source>
        <dbReference type="ARBA" id="ARBA00023172"/>
    </source>
</evidence>
<feature type="region of interest" description="Disordered" evidence="2">
    <location>
        <begin position="66"/>
        <end position="87"/>
    </location>
</feature>
<dbReference type="InterPro" id="IPR002104">
    <property type="entry name" value="Integrase_catalytic"/>
</dbReference>
<evidence type="ECO:0000256" key="3">
    <source>
        <dbReference type="SAM" id="Phobius"/>
    </source>
</evidence>
<protein>
    <submittedName>
        <fullName evidence="5">Phage integrase family protein</fullName>
    </submittedName>
</protein>
<keyword evidence="1" id="KW-0233">DNA recombination</keyword>
<dbReference type="Gene3D" id="1.10.443.10">
    <property type="entry name" value="Intergrase catalytic core"/>
    <property type="match status" value="1"/>
</dbReference>
<dbReference type="InterPro" id="IPR013762">
    <property type="entry name" value="Integrase-like_cat_sf"/>
</dbReference>
<dbReference type="InterPro" id="IPR011010">
    <property type="entry name" value="DNA_brk_join_enz"/>
</dbReference>
<dbReference type="Proteomes" id="UP000198217">
    <property type="component" value="Chromosome I"/>
</dbReference>
<gene>
    <name evidence="5" type="ORF">GA0070609_6273</name>
</gene>
<sequence length="165" mass="17067">MALLWVGAVAMGLLVVPCGGALLIERAGMVDGAVLAPWGWAAQVIGMFLALPAVVLALWLQRPARTGSAPSGPTGTVSSGRPNSPPSGRAIAYVATKAVGGMRFHDLRHACTTWLVTDGVPIYLAQRVMGHAQASTTLNRYTISPDDYAARILAAVDSSAAPCCL</sequence>
<feature type="compositionally biased region" description="Polar residues" evidence="2">
    <location>
        <begin position="68"/>
        <end position="77"/>
    </location>
</feature>
<dbReference type="GO" id="GO:0015074">
    <property type="term" value="P:DNA integration"/>
    <property type="evidence" value="ECO:0007669"/>
    <property type="project" value="InterPro"/>
</dbReference>
<dbReference type="AlphaFoldDB" id="A0A1C5KBG0"/>
<name>A0A1C5KBG0_9ACTN</name>
<feature type="transmembrane region" description="Helical" evidence="3">
    <location>
        <begin position="36"/>
        <end position="60"/>
    </location>
</feature>
<dbReference type="SUPFAM" id="SSF56349">
    <property type="entry name" value="DNA breaking-rejoining enzymes"/>
    <property type="match status" value="1"/>
</dbReference>
<feature type="domain" description="Tyr recombinase" evidence="4">
    <location>
        <begin position="101"/>
        <end position="143"/>
    </location>
</feature>
<dbReference type="GO" id="GO:0003677">
    <property type="term" value="F:DNA binding"/>
    <property type="evidence" value="ECO:0007669"/>
    <property type="project" value="InterPro"/>
</dbReference>
<feature type="compositionally biased region" description="Low complexity" evidence="2">
    <location>
        <begin position="78"/>
        <end position="87"/>
    </location>
</feature>
<evidence type="ECO:0000313" key="5">
    <source>
        <dbReference type="EMBL" id="SCG80143.1"/>
    </source>
</evidence>
<evidence type="ECO:0000256" key="2">
    <source>
        <dbReference type="SAM" id="MobiDB-lite"/>
    </source>
</evidence>
<evidence type="ECO:0000313" key="6">
    <source>
        <dbReference type="Proteomes" id="UP000198217"/>
    </source>
</evidence>
<dbReference type="GO" id="GO:0006310">
    <property type="term" value="P:DNA recombination"/>
    <property type="evidence" value="ECO:0007669"/>
    <property type="project" value="UniProtKB-KW"/>
</dbReference>
<proteinExistence type="predicted"/>
<keyword evidence="3" id="KW-1133">Transmembrane helix</keyword>
<dbReference type="RefSeq" id="WP_231928466.1">
    <property type="nucleotide sequence ID" value="NZ_LT607750.1"/>
</dbReference>
<reference evidence="5 6" key="1">
    <citation type="submission" date="2016-06" db="EMBL/GenBank/DDBJ databases">
        <authorList>
            <person name="Kjaerup R.B."/>
            <person name="Dalgaard T.S."/>
            <person name="Juul-Madsen H.R."/>
        </authorList>
    </citation>
    <scope>NUCLEOTIDE SEQUENCE [LARGE SCALE GENOMIC DNA]</scope>
    <source>
        <strain evidence="5 6">DSM 43904</strain>
    </source>
</reference>
<organism evidence="5 6">
    <name type="scientific">Micromonospora echinaurantiaca</name>
    <dbReference type="NCBI Taxonomy" id="47857"/>
    <lineage>
        <taxon>Bacteria</taxon>
        <taxon>Bacillati</taxon>
        <taxon>Actinomycetota</taxon>
        <taxon>Actinomycetes</taxon>
        <taxon>Micromonosporales</taxon>
        <taxon>Micromonosporaceae</taxon>
        <taxon>Micromonospora</taxon>
    </lineage>
</organism>
<evidence type="ECO:0000259" key="4">
    <source>
        <dbReference type="Pfam" id="PF00589"/>
    </source>
</evidence>